<evidence type="ECO:0000313" key="3">
    <source>
        <dbReference type="Proteomes" id="UP000034164"/>
    </source>
</evidence>
<dbReference type="AlphaFoldDB" id="A0A0G2I219"/>
<name>A0A0G2I219_9EURO</name>
<feature type="compositionally biased region" description="Polar residues" evidence="1">
    <location>
        <begin position="29"/>
        <end position="41"/>
    </location>
</feature>
<dbReference type="EMBL" id="LCZI01000800">
    <property type="protein sequence ID" value="KKZ64388.1"/>
    <property type="molecule type" value="Genomic_DNA"/>
</dbReference>
<organism evidence="2 3">
    <name type="scientific">[Emmonsia] crescens</name>
    <dbReference type="NCBI Taxonomy" id="73230"/>
    <lineage>
        <taxon>Eukaryota</taxon>
        <taxon>Fungi</taxon>
        <taxon>Dikarya</taxon>
        <taxon>Ascomycota</taxon>
        <taxon>Pezizomycotina</taxon>
        <taxon>Eurotiomycetes</taxon>
        <taxon>Eurotiomycetidae</taxon>
        <taxon>Onygenales</taxon>
        <taxon>Ajellomycetaceae</taxon>
        <taxon>Emergomyces</taxon>
    </lineage>
</organism>
<protein>
    <submittedName>
        <fullName evidence="2">Uncharacterized protein</fullName>
    </submittedName>
</protein>
<sequence length="70" mass="7381">MEREERMQYARQGRTVAAPRMNAGAGRATNETAQGGNARSTGQEELKKPSYAVAPPPGSGEVQYASLAGD</sequence>
<comment type="caution">
    <text evidence="2">The sequence shown here is derived from an EMBL/GenBank/DDBJ whole genome shotgun (WGS) entry which is preliminary data.</text>
</comment>
<dbReference type="OrthoDB" id="10259600at2759"/>
<feature type="region of interest" description="Disordered" evidence="1">
    <location>
        <begin position="1"/>
        <end position="70"/>
    </location>
</feature>
<proteinExistence type="predicted"/>
<reference evidence="3" key="1">
    <citation type="journal article" date="2015" name="PLoS Genet.">
        <title>The dynamic genome and transcriptome of the human fungal pathogen Blastomyces and close relative Emmonsia.</title>
        <authorList>
            <person name="Munoz J.F."/>
            <person name="Gauthier G.M."/>
            <person name="Desjardins C.A."/>
            <person name="Gallo J.E."/>
            <person name="Holder J."/>
            <person name="Sullivan T.D."/>
            <person name="Marty A.J."/>
            <person name="Carmen J.C."/>
            <person name="Chen Z."/>
            <person name="Ding L."/>
            <person name="Gujja S."/>
            <person name="Magrini V."/>
            <person name="Misas E."/>
            <person name="Mitreva M."/>
            <person name="Priest M."/>
            <person name="Saif S."/>
            <person name="Whiston E.A."/>
            <person name="Young S."/>
            <person name="Zeng Q."/>
            <person name="Goldman W.E."/>
            <person name="Mardis E.R."/>
            <person name="Taylor J.W."/>
            <person name="McEwen J.G."/>
            <person name="Clay O.K."/>
            <person name="Klein B.S."/>
            <person name="Cuomo C.A."/>
        </authorList>
    </citation>
    <scope>NUCLEOTIDE SEQUENCE [LARGE SCALE GENOMIC DNA]</scope>
    <source>
        <strain evidence="3">UAMH 3008</strain>
    </source>
</reference>
<accession>A0A0G2I219</accession>
<dbReference type="Proteomes" id="UP000034164">
    <property type="component" value="Unassembled WGS sequence"/>
</dbReference>
<dbReference type="VEuPathDB" id="FungiDB:EMCG_09645"/>
<evidence type="ECO:0000256" key="1">
    <source>
        <dbReference type="SAM" id="MobiDB-lite"/>
    </source>
</evidence>
<gene>
    <name evidence="2" type="ORF">EMCG_09645</name>
</gene>
<evidence type="ECO:0000313" key="2">
    <source>
        <dbReference type="EMBL" id="KKZ64388.1"/>
    </source>
</evidence>